<evidence type="ECO:0000313" key="19">
    <source>
        <dbReference type="EMBL" id="HAF0953148.1"/>
    </source>
</evidence>
<dbReference type="GO" id="GO:0015886">
    <property type="term" value="P:heme transport"/>
    <property type="evidence" value="ECO:0007669"/>
    <property type="project" value="InterPro"/>
</dbReference>
<evidence type="ECO:0000256" key="1">
    <source>
        <dbReference type="ARBA" id="ARBA00002442"/>
    </source>
</evidence>
<comment type="caution">
    <text evidence="13">The sequence shown here is derived from an EMBL/GenBank/DDBJ whole genome shotgun (WGS) entry which is preliminary data.</text>
</comment>
<proteinExistence type="inferred from homology"/>
<feature type="transmembrane region" description="Helical" evidence="12">
    <location>
        <begin position="12"/>
        <end position="37"/>
    </location>
</feature>
<comment type="subcellular location">
    <subcellularLocation>
        <location evidence="2 12">Cell inner membrane</location>
        <topology evidence="2 12">Single-pass membrane protein</topology>
    </subcellularLocation>
</comment>
<evidence type="ECO:0000313" key="14">
    <source>
        <dbReference type="EMBL" id="ECV3725102.1"/>
    </source>
</evidence>
<keyword evidence="7 12" id="KW-0997">Cell inner membrane</keyword>
<dbReference type="InterPro" id="IPR007078">
    <property type="entry name" value="Haem_export_protD_CcmD"/>
</dbReference>
<evidence type="ECO:0000256" key="7">
    <source>
        <dbReference type="ARBA" id="ARBA00022519"/>
    </source>
</evidence>
<keyword evidence="5 12" id="KW-0813">Transport</keyword>
<dbReference type="NCBIfam" id="TIGR03141">
    <property type="entry name" value="cytochro_ccmD"/>
    <property type="match status" value="1"/>
</dbReference>
<evidence type="ECO:0000256" key="10">
    <source>
        <dbReference type="ARBA" id="ARBA00022989"/>
    </source>
</evidence>
<dbReference type="PANTHER" id="PTHR37531">
    <property type="entry name" value="HEME EXPORTER PROTEIN D"/>
    <property type="match status" value="1"/>
</dbReference>
<reference evidence="17" key="2">
    <citation type="submission" date="2018-07" db="EMBL/GenBank/DDBJ databases">
        <authorList>
            <consortium name="NCBI Pathogen Detection Project"/>
        </authorList>
    </citation>
    <scope>NUCLEOTIDE SEQUENCE</scope>
    <source>
        <strain evidence="17">Salmonella enterica</strain>
    </source>
</reference>
<reference evidence="17" key="1">
    <citation type="journal article" date="2018" name="Genome Biol.">
        <title>SKESA: strategic k-mer extension for scrupulous assemblies.</title>
        <authorList>
            <person name="Souvorov A."/>
            <person name="Agarwala R."/>
            <person name="Lipman D.J."/>
        </authorList>
    </citation>
    <scope>NUCLEOTIDE SEQUENCE</scope>
    <source>
        <strain evidence="17">Salmonella enterica</strain>
    </source>
</reference>
<dbReference type="EMBL" id="AAKRYU010000173">
    <property type="protein sequence ID" value="ECV3725102.1"/>
    <property type="molecule type" value="Genomic_DNA"/>
</dbReference>
<gene>
    <name evidence="13" type="primary">ccmD</name>
    <name evidence="13" type="ORF">A3071_24710</name>
    <name evidence="15" type="ORF">AL800_23470</name>
    <name evidence="16" type="ORF">BRS33_23730</name>
    <name evidence="14" type="ORF">DNB94_24855</name>
    <name evidence="17" type="ORF">G0E05_24045</name>
    <name evidence="18" type="ORF">G4W05_003895</name>
    <name evidence="19" type="ORF">G9W30_004932</name>
</gene>
<dbReference type="Pfam" id="PF04995">
    <property type="entry name" value="CcmD"/>
    <property type="match status" value="1"/>
</dbReference>
<evidence type="ECO:0000256" key="4">
    <source>
        <dbReference type="ARBA" id="ARBA00016461"/>
    </source>
</evidence>
<keyword evidence="8 12" id="KW-0812">Transmembrane</keyword>
<evidence type="ECO:0000256" key="6">
    <source>
        <dbReference type="ARBA" id="ARBA00022475"/>
    </source>
</evidence>
<dbReference type="EMBL" id="DAATPV010000090">
    <property type="protein sequence ID" value="HAE9696768.1"/>
    <property type="molecule type" value="Genomic_DNA"/>
</dbReference>
<dbReference type="EMBL" id="DAAMKD010000200">
    <property type="protein sequence ID" value="HAC7009846.1"/>
    <property type="molecule type" value="Genomic_DNA"/>
</dbReference>
<organism evidence="13">
    <name type="scientific">Salmonella derby</name>
    <dbReference type="NCBI Taxonomy" id="28144"/>
    <lineage>
        <taxon>Bacteria</taxon>
        <taxon>Pseudomonadati</taxon>
        <taxon>Pseudomonadota</taxon>
        <taxon>Gammaproteobacteria</taxon>
        <taxon>Enterobacterales</taxon>
        <taxon>Enterobacteriaceae</taxon>
        <taxon>Salmonella</taxon>
    </lineage>
</organism>
<keyword evidence="6 12" id="KW-1003">Cell membrane</keyword>
<evidence type="ECO:0000313" key="17">
    <source>
        <dbReference type="EMBL" id="HAC7009846.1"/>
    </source>
</evidence>
<evidence type="ECO:0000256" key="9">
    <source>
        <dbReference type="ARBA" id="ARBA00022748"/>
    </source>
</evidence>
<evidence type="ECO:0000313" key="15">
    <source>
        <dbReference type="EMBL" id="EDB6431655.1"/>
    </source>
</evidence>
<evidence type="ECO:0000313" key="13">
    <source>
        <dbReference type="EMBL" id="ECT6133544.1"/>
    </source>
</evidence>
<evidence type="ECO:0000256" key="5">
    <source>
        <dbReference type="ARBA" id="ARBA00022448"/>
    </source>
</evidence>
<dbReference type="EMBL" id="AAKNIF010000046">
    <property type="protein sequence ID" value="ECT6133544.1"/>
    <property type="molecule type" value="Genomic_DNA"/>
</dbReference>
<evidence type="ECO:0000256" key="8">
    <source>
        <dbReference type="ARBA" id="ARBA00022692"/>
    </source>
</evidence>
<evidence type="ECO:0000256" key="2">
    <source>
        <dbReference type="ARBA" id="ARBA00004377"/>
    </source>
</evidence>
<dbReference type="GO" id="GO:1903607">
    <property type="term" value="P:cytochrome c biosynthetic process"/>
    <property type="evidence" value="ECO:0007669"/>
    <property type="project" value="TreeGrafter"/>
</dbReference>
<protein>
    <recommendedName>
        <fullName evidence="4 12">Heme exporter protein D</fullName>
    </recommendedName>
</protein>
<comment type="function">
    <text evidence="1 12">Required for the export of heme to the periplasm for the biogenesis of c-type cytochromes.</text>
</comment>
<dbReference type="PANTHER" id="PTHR37531:SF1">
    <property type="entry name" value="HEME EXPORTER PROTEIN D"/>
    <property type="match status" value="1"/>
</dbReference>
<evidence type="ECO:0000256" key="3">
    <source>
        <dbReference type="ARBA" id="ARBA00008741"/>
    </source>
</evidence>
<reference evidence="15" key="3">
    <citation type="submission" date="2018-07" db="EMBL/GenBank/DDBJ databases">
        <authorList>
            <consortium name="GenomeTrakr network: Whole genome sequencing for foodborne pathogen traceback"/>
        </authorList>
    </citation>
    <scope>NUCLEOTIDE SEQUENCE</scope>
    <source>
        <strain evidence="16">E2016008490</strain>
        <strain evidence="15">FDA00004475</strain>
    </source>
</reference>
<dbReference type="EMBL" id="AALOEF010000035">
    <property type="protein sequence ID" value="EDB6431655.1"/>
    <property type="molecule type" value="Genomic_DNA"/>
</dbReference>
<keyword evidence="10 12" id="KW-1133">Transmembrane helix</keyword>
<sequence>MSPAFSSWSDFFAMGGYAFFVWLAVAMTVAPLVLLALHTVLQRRAILRGVAQQRAR</sequence>
<evidence type="ECO:0000313" key="18">
    <source>
        <dbReference type="EMBL" id="HAE9696768.1"/>
    </source>
</evidence>
<keyword evidence="11 12" id="KW-0472">Membrane</keyword>
<accession>A0A3W0B114</accession>
<dbReference type="GO" id="GO:0005886">
    <property type="term" value="C:plasma membrane"/>
    <property type="evidence" value="ECO:0007669"/>
    <property type="project" value="UniProtKB-SubCell"/>
</dbReference>
<keyword evidence="9 12" id="KW-0201">Cytochrome c-type biogenesis</keyword>
<reference evidence="13" key="4">
    <citation type="submission" date="2018-07" db="EMBL/GenBank/DDBJ databases">
        <authorList>
            <consortium name="NARMS: The National Antimicrobial Resistance Monitoring System"/>
        </authorList>
    </citation>
    <scope>NUCLEOTIDE SEQUENCE</scope>
    <source>
        <strain evidence="13">CVM N57632F</strain>
        <strain evidence="14">FSIS11810200</strain>
    </source>
</reference>
<dbReference type="GO" id="GO:0017004">
    <property type="term" value="P:cytochrome complex assembly"/>
    <property type="evidence" value="ECO:0007669"/>
    <property type="project" value="UniProtKB-KW"/>
</dbReference>
<dbReference type="InterPro" id="IPR052075">
    <property type="entry name" value="Heme_exporter_D"/>
</dbReference>
<evidence type="ECO:0000256" key="11">
    <source>
        <dbReference type="ARBA" id="ARBA00023136"/>
    </source>
</evidence>
<evidence type="ECO:0000256" key="12">
    <source>
        <dbReference type="RuleBase" id="RU363101"/>
    </source>
</evidence>
<dbReference type="EMBL" id="AAMKYR010000050">
    <property type="protein sequence ID" value="EDI4613756.1"/>
    <property type="molecule type" value="Genomic_DNA"/>
</dbReference>
<name>A0A3W0B114_SALDE</name>
<dbReference type="EMBL" id="DAAUBB010000072">
    <property type="protein sequence ID" value="HAF0953148.1"/>
    <property type="molecule type" value="Genomic_DNA"/>
</dbReference>
<feature type="non-terminal residue" evidence="13">
    <location>
        <position position="56"/>
    </location>
</feature>
<comment type="similarity">
    <text evidence="3 12">Belongs to the CcmD/CycX/HelD family.</text>
</comment>
<evidence type="ECO:0000313" key="16">
    <source>
        <dbReference type="EMBL" id="EDI4613756.1"/>
    </source>
</evidence>
<dbReference type="AlphaFoldDB" id="A0A3W0B114"/>